<evidence type="ECO:0000313" key="2">
    <source>
        <dbReference type="Proteomes" id="UP001207468"/>
    </source>
</evidence>
<evidence type="ECO:0000313" key="1">
    <source>
        <dbReference type="EMBL" id="KAI9458970.1"/>
    </source>
</evidence>
<dbReference type="EMBL" id="JAGFNK010000204">
    <property type="protein sequence ID" value="KAI9458970.1"/>
    <property type="molecule type" value="Genomic_DNA"/>
</dbReference>
<sequence length="74" mass="8208">MAENVSEPFGPKEVPKRVCIIGAGANGLATLKILTETEQVQSGQWTLVAFEERNRVGGVWYRPSHHHASHFSHL</sequence>
<keyword evidence="2" id="KW-1185">Reference proteome</keyword>
<feature type="non-terminal residue" evidence="1">
    <location>
        <position position="74"/>
    </location>
</feature>
<accession>A0ACC0U243</accession>
<name>A0ACC0U243_9AGAM</name>
<proteinExistence type="predicted"/>
<protein>
    <submittedName>
        <fullName evidence="1">Uncharacterized protein</fullName>
    </submittedName>
</protein>
<gene>
    <name evidence="1" type="ORF">F5148DRAFT_1219716</name>
</gene>
<organism evidence="1 2">
    <name type="scientific">Russula earlei</name>
    <dbReference type="NCBI Taxonomy" id="71964"/>
    <lineage>
        <taxon>Eukaryota</taxon>
        <taxon>Fungi</taxon>
        <taxon>Dikarya</taxon>
        <taxon>Basidiomycota</taxon>
        <taxon>Agaricomycotina</taxon>
        <taxon>Agaricomycetes</taxon>
        <taxon>Russulales</taxon>
        <taxon>Russulaceae</taxon>
        <taxon>Russula</taxon>
    </lineage>
</organism>
<comment type="caution">
    <text evidence="1">The sequence shown here is derived from an EMBL/GenBank/DDBJ whole genome shotgun (WGS) entry which is preliminary data.</text>
</comment>
<reference evidence="1" key="1">
    <citation type="submission" date="2021-03" db="EMBL/GenBank/DDBJ databases">
        <title>Evolutionary priming and transition to the ectomycorrhizal habit in an iconic lineage of mushroom-forming fungi: is preadaptation a requirement?</title>
        <authorList>
            <consortium name="DOE Joint Genome Institute"/>
            <person name="Looney B.P."/>
            <person name="Miyauchi S."/>
            <person name="Morin E."/>
            <person name="Drula E."/>
            <person name="Courty P.E."/>
            <person name="Chicoki N."/>
            <person name="Fauchery L."/>
            <person name="Kohler A."/>
            <person name="Kuo A."/>
            <person name="LaButti K."/>
            <person name="Pangilinan J."/>
            <person name="Lipzen A."/>
            <person name="Riley R."/>
            <person name="Andreopoulos W."/>
            <person name="He G."/>
            <person name="Johnson J."/>
            <person name="Barry K.W."/>
            <person name="Grigoriev I.V."/>
            <person name="Nagy L."/>
            <person name="Hibbett D."/>
            <person name="Henrissat B."/>
            <person name="Matheny P.B."/>
            <person name="Labbe J."/>
            <person name="Martin A.F."/>
        </authorList>
    </citation>
    <scope>NUCLEOTIDE SEQUENCE</scope>
    <source>
        <strain evidence="1">BPL698</strain>
    </source>
</reference>
<dbReference type="Proteomes" id="UP001207468">
    <property type="component" value="Unassembled WGS sequence"/>
</dbReference>